<evidence type="ECO:0000256" key="4">
    <source>
        <dbReference type="ARBA" id="ARBA00022481"/>
    </source>
</evidence>
<dbReference type="GO" id="GO:0015979">
    <property type="term" value="P:photosynthesis"/>
    <property type="evidence" value="ECO:0007669"/>
    <property type="project" value="UniProtKB-KW"/>
</dbReference>
<accession>A0A7D7QFI9</accession>
<keyword evidence="14" id="KW-1185">Reference proteome</keyword>
<comment type="subcellular location">
    <subcellularLocation>
        <location evidence="1">Cellular thylakoid membrane</location>
        <topology evidence="1">Peripheral membrane protein</topology>
        <orientation evidence="1">Cytoplasmic side</orientation>
    </subcellularLocation>
</comment>
<evidence type="ECO:0000256" key="11">
    <source>
        <dbReference type="ARBA" id="ARBA00023136"/>
    </source>
</evidence>
<evidence type="ECO:0000256" key="8">
    <source>
        <dbReference type="ARBA" id="ARBA00022982"/>
    </source>
</evidence>
<evidence type="ECO:0000256" key="5">
    <source>
        <dbReference type="ARBA" id="ARBA00022531"/>
    </source>
</evidence>
<keyword evidence="4" id="KW-0488">Methylation</keyword>
<dbReference type="InterPro" id="IPR038719">
    <property type="entry name" value="Phycobilisome_asu/bsu_sf"/>
</dbReference>
<dbReference type="CDD" id="cd12130">
    <property type="entry name" value="Apl"/>
    <property type="match status" value="1"/>
</dbReference>
<organism evidence="13 14">
    <name type="scientific">Nostoc edaphicum CCNP1411</name>
    <dbReference type="NCBI Taxonomy" id="1472755"/>
    <lineage>
        <taxon>Bacteria</taxon>
        <taxon>Bacillati</taxon>
        <taxon>Cyanobacteriota</taxon>
        <taxon>Cyanophyceae</taxon>
        <taxon>Nostocales</taxon>
        <taxon>Nostocaceae</taxon>
        <taxon>Nostoc</taxon>
    </lineage>
</organism>
<keyword evidence="10" id="KW-0793">Thylakoid</keyword>
<dbReference type="Proteomes" id="UP000514713">
    <property type="component" value="Chromosome"/>
</dbReference>
<evidence type="ECO:0000313" key="14">
    <source>
        <dbReference type="Proteomes" id="UP000514713"/>
    </source>
</evidence>
<keyword evidence="9" id="KW-0157">Chromophore</keyword>
<keyword evidence="3" id="KW-0813">Transport</keyword>
<dbReference type="Pfam" id="PF00502">
    <property type="entry name" value="Phycobilisome"/>
    <property type="match status" value="1"/>
</dbReference>
<dbReference type="PANTHER" id="PTHR34011">
    <property type="entry name" value="PHYCOBILISOME 32.1 KDA LINKER POLYPEPTIDE, PHYCOCYANIN-ASSOCIATED, ROD 2-RELATED"/>
    <property type="match status" value="1"/>
</dbReference>
<sequence>MTQLSETVKELIAKARIVSFTEWEQSHPKPAIAIFQAADDAFRYLDDEDLSQIKTLSPDNSELIPVAQLLRDRAAEIVDEARVQVLATYPEIIQPGGGLYPPERAQACWRDFWHFLRCITYSIAGGHTEYTNPTGLHYMNLLYQELQVPLDAMLLGLKSIKTASLKRCQANQQQTLAPYFDHLISQLATFQIR</sequence>
<dbReference type="InterPro" id="IPR012128">
    <property type="entry name" value="Phycobilisome_asu/bsu"/>
</dbReference>
<keyword evidence="11" id="KW-0472">Membrane</keyword>
<evidence type="ECO:0000256" key="1">
    <source>
        <dbReference type="ARBA" id="ARBA00004445"/>
    </source>
</evidence>
<keyword evidence="8" id="KW-0249">Electron transport</keyword>
<dbReference type="InterPro" id="IPR009050">
    <property type="entry name" value="Globin-like_sf"/>
</dbReference>
<comment type="similarity">
    <text evidence="2">Belongs to the phycobiliprotein family.</text>
</comment>
<protein>
    <submittedName>
        <fullName evidence="13">Phycobilisome protein</fullName>
    </submittedName>
</protein>
<evidence type="ECO:0000256" key="7">
    <source>
        <dbReference type="ARBA" id="ARBA00022738"/>
    </source>
</evidence>
<proteinExistence type="inferred from homology"/>
<dbReference type="RefSeq" id="WP_181929255.1">
    <property type="nucleotide sequence ID" value="NZ_CP054698.1"/>
</dbReference>
<reference evidence="14" key="1">
    <citation type="submission" date="2020-06" db="EMBL/GenBank/DDBJ databases">
        <title>Nostoc edaphicum CCNP1411 genome.</title>
        <authorList>
            <person name="Fidor A."/>
            <person name="Grabski M."/>
            <person name="Gawor J."/>
            <person name="Gromadka R."/>
            <person name="Wegrzyn G."/>
            <person name="Mazur-Marzec H."/>
        </authorList>
    </citation>
    <scope>NUCLEOTIDE SEQUENCE [LARGE SCALE GENOMIC DNA]</scope>
    <source>
        <strain evidence="14">CCNP1411</strain>
    </source>
</reference>
<dbReference type="GO" id="GO:0031676">
    <property type="term" value="C:plasma membrane-derived thylakoid membrane"/>
    <property type="evidence" value="ECO:0007669"/>
    <property type="project" value="UniProtKB-SubCell"/>
</dbReference>
<evidence type="ECO:0000256" key="3">
    <source>
        <dbReference type="ARBA" id="ARBA00022448"/>
    </source>
</evidence>
<dbReference type="PANTHER" id="PTHR34011:SF2">
    <property type="entry name" value="ALLOPHYCOCYANIN ALPHA CHAIN"/>
    <property type="match status" value="1"/>
</dbReference>
<keyword evidence="7" id="KW-0605">Phycobilisome</keyword>
<dbReference type="SUPFAM" id="SSF46458">
    <property type="entry name" value="Globin-like"/>
    <property type="match status" value="1"/>
</dbReference>
<keyword evidence="5" id="KW-0602">Photosynthesis</keyword>
<evidence type="ECO:0000256" key="6">
    <source>
        <dbReference type="ARBA" id="ARBA00022549"/>
    </source>
</evidence>
<evidence type="ECO:0000313" key="13">
    <source>
        <dbReference type="EMBL" id="QMS91659.1"/>
    </source>
</evidence>
<dbReference type="KEGG" id="ned:HUN01_30170"/>
<dbReference type="Gene3D" id="1.10.490.20">
    <property type="entry name" value="Phycocyanins"/>
    <property type="match status" value="1"/>
</dbReference>
<dbReference type="EMBL" id="CP054698">
    <property type="protein sequence ID" value="QMS91659.1"/>
    <property type="molecule type" value="Genomic_DNA"/>
</dbReference>
<dbReference type="AlphaFoldDB" id="A0A7D7QFI9"/>
<evidence type="ECO:0000256" key="12">
    <source>
        <dbReference type="ARBA" id="ARBA00023307"/>
    </source>
</evidence>
<name>A0A7D7QFI9_9NOSO</name>
<evidence type="ECO:0000256" key="9">
    <source>
        <dbReference type="ARBA" id="ARBA00022991"/>
    </source>
</evidence>
<gene>
    <name evidence="13" type="ORF">HUN01_30170</name>
</gene>
<evidence type="ECO:0000256" key="10">
    <source>
        <dbReference type="ARBA" id="ARBA00023078"/>
    </source>
</evidence>
<evidence type="ECO:0000256" key="2">
    <source>
        <dbReference type="ARBA" id="ARBA00008182"/>
    </source>
</evidence>
<keyword evidence="6" id="KW-0042">Antenna complex</keyword>
<keyword evidence="12" id="KW-0089">Bile pigment</keyword>
<dbReference type="GO" id="GO:0030089">
    <property type="term" value="C:phycobilisome"/>
    <property type="evidence" value="ECO:0007669"/>
    <property type="project" value="UniProtKB-KW"/>
</dbReference>